<name>A0A3B1A987_9ZZZZ</name>
<proteinExistence type="predicted"/>
<dbReference type="Pfam" id="PF14334">
    <property type="entry name" value="DUF4390"/>
    <property type="match status" value="1"/>
</dbReference>
<dbReference type="AlphaFoldDB" id="A0A3B1A987"/>
<gene>
    <name evidence="1" type="ORF">MNBD_GAMMA21-1338</name>
</gene>
<evidence type="ECO:0000313" key="1">
    <source>
        <dbReference type="EMBL" id="VAW96187.1"/>
    </source>
</evidence>
<sequence length="172" mass="19692">MIFTAHSAWAEGFTIRSVETNLVDKVYTVSAQIDYQFTDVAIEALQNGVPLLILIDIKVDRERNWWLDKNIAELQQGYLLLYHALTEKYLVNNLNSGAQENYDSLSSAVAALGQLDNLPLLDANLVSKDNRIIVRLHTYLDLEALPAPMRPLAYISSQWRLESDWYEWPLQP</sequence>
<dbReference type="EMBL" id="UOFR01000037">
    <property type="protein sequence ID" value="VAW96187.1"/>
    <property type="molecule type" value="Genomic_DNA"/>
</dbReference>
<reference evidence="1" key="1">
    <citation type="submission" date="2018-06" db="EMBL/GenBank/DDBJ databases">
        <authorList>
            <person name="Zhirakovskaya E."/>
        </authorList>
    </citation>
    <scope>NUCLEOTIDE SEQUENCE</scope>
</reference>
<protein>
    <submittedName>
        <fullName evidence="1">Probable proline rich signal peptide protein</fullName>
    </submittedName>
</protein>
<accession>A0A3B1A987</accession>
<dbReference type="InterPro" id="IPR025500">
    <property type="entry name" value="DUF4390"/>
</dbReference>
<organism evidence="1">
    <name type="scientific">hydrothermal vent metagenome</name>
    <dbReference type="NCBI Taxonomy" id="652676"/>
    <lineage>
        <taxon>unclassified sequences</taxon>
        <taxon>metagenomes</taxon>
        <taxon>ecological metagenomes</taxon>
    </lineage>
</organism>